<dbReference type="InterPro" id="IPR023696">
    <property type="entry name" value="Ureohydrolase_dom_sf"/>
</dbReference>
<proteinExistence type="inferred from homology"/>
<dbReference type="Proteomes" id="UP000219331">
    <property type="component" value="Unassembled WGS sequence"/>
</dbReference>
<protein>
    <submittedName>
        <fullName evidence="4">Acetoin utilization deacetylase AcuC</fullName>
    </submittedName>
</protein>
<organism evidence="4 5">
    <name type="scientific">Stappia indica</name>
    <dbReference type="NCBI Taxonomy" id="538381"/>
    <lineage>
        <taxon>Bacteria</taxon>
        <taxon>Pseudomonadati</taxon>
        <taxon>Pseudomonadota</taxon>
        <taxon>Alphaproteobacteria</taxon>
        <taxon>Hyphomicrobiales</taxon>
        <taxon>Stappiaceae</taxon>
        <taxon>Stappia</taxon>
    </lineage>
</organism>
<dbReference type="GO" id="GO:0004407">
    <property type="term" value="F:histone deacetylase activity"/>
    <property type="evidence" value="ECO:0007669"/>
    <property type="project" value="InterPro"/>
</dbReference>
<keyword evidence="5" id="KW-1185">Reference proteome</keyword>
<dbReference type="CDD" id="cd09993">
    <property type="entry name" value="HDAC_classIV"/>
    <property type="match status" value="1"/>
</dbReference>
<gene>
    <name evidence="4" type="ORF">SAMN05421512_106246</name>
</gene>
<evidence type="ECO:0000259" key="3">
    <source>
        <dbReference type="Pfam" id="PF00850"/>
    </source>
</evidence>
<dbReference type="InterPro" id="IPR044150">
    <property type="entry name" value="HDAC_classIV"/>
</dbReference>
<evidence type="ECO:0000313" key="5">
    <source>
        <dbReference type="Proteomes" id="UP000219331"/>
    </source>
</evidence>
<dbReference type="GO" id="GO:0040029">
    <property type="term" value="P:epigenetic regulation of gene expression"/>
    <property type="evidence" value="ECO:0007669"/>
    <property type="project" value="TreeGrafter"/>
</dbReference>
<reference evidence="4 5" key="1">
    <citation type="submission" date="2017-08" db="EMBL/GenBank/DDBJ databases">
        <authorList>
            <person name="de Groot N.N."/>
        </authorList>
    </citation>
    <scope>NUCLEOTIDE SEQUENCE [LARGE SCALE GENOMIC DNA]</scope>
    <source>
        <strain evidence="4 5">USBA 352</strain>
    </source>
</reference>
<dbReference type="Gene3D" id="3.40.800.20">
    <property type="entry name" value="Histone deacetylase domain"/>
    <property type="match status" value="1"/>
</dbReference>
<dbReference type="EMBL" id="OBML01000006">
    <property type="protein sequence ID" value="SOC10451.1"/>
    <property type="molecule type" value="Genomic_DNA"/>
</dbReference>
<dbReference type="InterPro" id="IPR000286">
    <property type="entry name" value="HDACs"/>
</dbReference>
<dbReference type="GO" id="GO:0016787">
    <property type="term" value="F:hydrolase activity"/>
    <property type="evidence" value="ECO:0007669"/>
    <property type="project" value="UniProtKB-KW"/>
</dbReference>
<evidence type="ECO:0000256" key="1">
    <source>
        <dbReference type="ARBA" id="ARBA00005947"/>
    </source>
</evidence>
<evidence type="ECO:0000313" key="4">
    <source>
        <dbReference type="EMBL" id="SOC10451.1"/>
    </source>
</evidence>
<accession>A0A285SVF7</accession>
<dbReference type="PRINTS" id="PR01270">
    <property type="entry name" value="HDASUPER"/>
</dbReference>
<dbReference type="SUPFAM" id="SSF52768">
    <property type="entry name" value="Arginase/deacetylase"/>
    <property type="match status" value="1"/>
</dbReference>
<dbReference type="STRING" id="538381.GCA_001696535_02771"/>
<dbReference type="PANTHER" id="PTHR10625">
    <property type="entry name" value="HISTONE DEACETYLASE HDAC1-RELATED"/>
    <property type="match status" value="1"/>
</dbReference>
<name>A0A285SVF7_9HYPH</name>
<dbReference type="AlphaFoldDB" id="A0A285SVF7"/>
<evidence type="ECO:0000256" key="2">
    <source>
        <dbReference type="ARBA" id="ARBA00022801"/>
    </source>
</evidence>
<comment type="similarity">
    <text evidence="1">Belongs to the histone deacetylase family.</text>
</comment>
<dbReference type="Pfam" id="PF00850">
    <property type="entry name" value="Hist_deacetyl"/>
    <property type="match status" value="1"/>
</dbReference>
<dbReference type="RefSeq" id="WP_097175227.1">
    <property type="nucleotide sequence ID" value="NZ_OBML01000006.1"/>
</dbReference>
<sequence>MSLAIVHHPAFCADIPAAHRFPMNKFRRVADVLVEDGLVAEGGFHRPAPAPAEWIALAHDRAYVDQVFAADVPAPIAREIGLPMSESVGFRARCATAGTVLTALLALDRGIACNTAGGSHHARSSQGAGFCVFNDVAVAIRLLMADRAIRRAMVVDLDVHQGDGTAEIFAGDEAVFTLSLHAARNYPVRKVPSTLDVPLEDGLRDAAYLQALADVLPAALARFRPDIVFYNAGVDPHEEDRLGRLSLSDEGLAARDRYVVEQVRKAGIPLAGVIGGGYLEDIDRLARRHTILHRAAAEVA</sequence>
<dbReference type="InterPro" id="IPR023801">
    <property type="entry name" value="His_deacetylse_dom"/>
</dbReference>
<dbReference type="PANTHER" id="PTHR10625:SF19">
    <property type="entry name" value="HISTONE DEACETYLASE 12"/>
    <property type="match status" value="1"/>
</dbReference>
<dbReference type="OrthoDB" id="9808367at2"/>
<keyword evidence="2" id="KW-0378">Hydrolase</keyword>
<dbReference type="InterPro" id="IPR037138">
    <property type="entry name" value="His_deacetylse_dom_sf"/>
</dbReference>
<feature type="domain" description="Histone deacetylase" evidence="3">
    <location>
        <begin position="19"/>
        <end position="281"/>
    </location>
</feature>